<sequence>MNNRIIPKTKLREFYEIFKDKNITGEDGKLNSARNLLNDHEGYELVKIFDESVNHFSLYENIQEGFHNRNENHKPKLQESDNGKTGRTILTEIFNSKFLSLRGEQKDVTFEYVDYEISPIRTTNAKLEENTSSNSSGIGGIDLLLSFNQTPYICEVKSSKDTDTFTALVQSITYASELITDNQIERLLKAYPSKFKKYKEIGVLLLIEEVNKNSKERLELLELTKKLALTFISKVSKLSNILIATVDDQDSSKANLLWNGKEFI</sequence>
<reference evidence="1 2" key="1">
    <citation type="submission" date="2018-02" db="EMBL/GenBank/DDBJ databases">
        <title>Novel Leptospira species isolated from soil and water in Japan.</title>
        <authorList>
            <person name="Nakao R."/>
            <person name="Masuzawa T."/>
        </authorList>
    </citation>
    <scope>NUCLEOTIDE SEQUENCE [LARGE SCALE GENOMIC DNA]</scope>
    <source>
        <strain evidence="1 2">YH101</strain>
    </source>
</reference>
<keyword evidence="2" id="KW-1185">Reference proteome</keyword>
<organism evidence="1 2">
    <name type="scientific">Leptospira ryugenii</name>
    <dbReference type="NCBI Taxonomy" id="1917863"/>
    <lineage>
        <taxon>Bacteria</taxon>
        <taxon>Pseudomonadati</taxon>
        <taxon>Spirochaetota</taxon>
        <taxon>Spirochaetia</taxon>
        <taxon>Leptospirales</taxon>
        <taxon>Leptospiraceae</taxon>
        <taxon>Leptospira</taxon>
    </lineage>
</organism>
<dbReference type="Proteomes" id="UP000245133">
    <property type="component" value="Unassembled WGS sequence"/>
</dbReference>
<gene>
    <name evidence="1" type="ORF">LPTSP4_09600</name>
</gene>
<proteinExistence type="predicted"/>
<dbReference type="AlphaFoldDB" id="A0A2P2DXT9"/>
<accession>A0A2P2DXT9</accession>
<evidence type="ECO:0000313" key="1">
    <source>
        <dbReference type="EMBL" id="GBF49447.1"/>
    </source>
</evidence>
<name>A0A2P2DXT9_9LEPT</name>
<protein>
    <submittedName>
        <fullName evidence="1">Uncharacterized protein</fullName>
    </submittedName>
</protein>
<comment type="caution">
    <text evidence="1">The sequence shown here is derived from an EMBL/GenBank/DDBJ whole genome shotgun (WGS) entry which is preliminary data.</text>
</comment>
<dbReference type="RefSeq" id="WP_108974350.1">
    <property type="nucleotide sequence ID" value="NZ_BFBB01000003.1"/>
</dbReference>
<dbReference type="OrthoDB" id="9920310at2"/>
<dbReference type="EMBL" id="BFBB01000003">
    <property type="protein sequence ID" value="GBF49447.1"/>
    <property type="molecule type" value="Genomic_DNA"/>
</dbReference>
<evidence type="ECO:0000313" key="2">
    <source>
        <dbReference type="Proteomes" id="UP000245133"/>
    </source>
</evidence>